<dbReference type="RefSeq" id="WP_250875115.1">
    <property type="nucleotide sequence ID" value="NZ_JALXFV010000008.1"/>
</dbReference>
<comment type="similarity">
    <text evidence="7">Belongs to the inositol monophosphatase superfamily. FBPase class 4 family.</text>
</comment>
<feature type="binding site" evidence="8">
    <location>
        <position position="100"/>
    </location>
    <ligand>
        <name>Mg(2+)</name>
        <dbReference type="ChEBI" id="CHEBI:18420"/>
        <label>1</label>
        <note>catalytic</note>
    </ligand>
</feature>
<dbReference type="GO" id="GO:0042132">
    <property type="term" value="F:fructose 1,6-bisphosphate 1-phosphatase activity"/>
    <property type="evidence" value="ECO:0007669"/>
    <property type="project" value="UniProtKB-EC"/>
</dbReference>
<dbReference type="PANTHER" id="PTHR20854">
    <property type="entry name" value="INOSITOL MONOPHOSPHATASE"/>
    <property type="match status" value="1"/>
</dbReference>
<comment type="catalytic activity">
    <reaction evidence="1">
        <text>beta-D-fructose 1,6-bisphosphate + H2O = beta-D-fructose 6-phosphate + phosphate</text>
        <dbReference type="Rhea" id="RHEA:11064"/>
        <dbReference type="ChEBI" id="CHEBI:15377"/>
        <dbReference type="ChEBI" id="CHEBI:32966"/>
        <dbReference type="ChEBI" id="CHEBI:43474"/>
        <dbReference type="ChEBI" id="CHEBI:57634"/>
        <dbReference type="EC" id="3.1.3.11"/>
    </reaction>
</comment>
<evidence type="ECO:0000256" key="5">
    <source>
        <dbReference type="ARBA" id="ARBA00022842"/>
    </source>
</evidence>
<name>A0ABD6B0M3_9EURY</name>
<dbReference type="EC" id="3.1.3.11" evidence="2"/>
<dbReference type="Proteomes" id="UP001597187">
    <property type="component" value="Unassembled WGS sequence"/>
</dbReference>
<dbReference type="Gene3D" id="3.30.540.10">
    <property type="entry name" value="Fructose-1,6-Bisphosphatase, subunit A, domain 1"/>
    <property type="match status" value="1"/>
</dbReference>
<gene>
    <name evidence="9" type="ORF">ACFSBT_18075</name>
</gene>
<evidence type="ECO:0000256" key="1">
    <source>
        <dbReference type="ARBA" id="ARBA00001273"/>
    </source>
</evidence>
<comment type="caution">
    <text evidence="9">The sequence shown here is derived from an EMBL/GenBank/DDBJ whole genome shotgun (WGS) entry which is preliminary data.</text>
</comment>
<evidence type="ECO:0000256" key="7">
    <source>
        <dbReference type="ARBA" id="ARBA00038103"/>
    </source>
</evidence>
<organism evidence="9 10">
    <name type="scientific">Halomarina rubra</name>
    <dbReference type="NCBI Taxonomy" id="2071873"/>
    <lineage>
        <taxon>Archaea</taxon>
        <taxon>Methanobacteriati</taxon>
        <taxon>Methanobacteriota</taxon>
        <taxon>Stenosarchaea group</taxon>
        <taxon>Halobacteria</taxon>
        <taxon>Halobacteriales</taxon>
        <taxon>Natronomonadaceae</taxon>
        <taxon>Halomarina</taxon>
    </lineage>
</organism>
<keyword evidence="5 8" id="KW-0460">Magnesium</keyword>
<dbReference type="PRINTS" id="PR00377">
    <property type="entry name" value="IMPHPHTASES"/>
</dbReference>
<dbReference type="SUPFAM" id="SSF56655">
    <property type="entry name" value="Carbohydrate phosphatase"/>
    <property type="match status" value="1"/>
</dbReference>
<keyword evidence="6" id="KW-0119">Carbohydrate metabolism</keyword>
<accession>A0ABD6B0M3</accession>
<proteinExistence type="inferred from homology"/>
<dbReference type="InterPro" id="IPR000760">
    <property type="entry name" value="Inositol_monophosphatase-like"/>
</dbReference>
<comment type="cofactor">
    <cofactor evidence="8">
        <name>Mg(2+)</name>
        <dbReference type="ChEBI" id="CHEBI:18420"/>
    </cofactor>
</comment>
<evidence type="ECO:0000256" key="4">
    <source>
        <dbReference type="ARBA" id="ARBA00022801"/>
    </source>
</evidence>
<evidence type="ECO:0000256" key="8">
    <source>
        <dbReference type="PIRSR" id="PIRSR600760-2"/>
    </source>
</evidence>
<feature type="binding site" evidence="8">
    <location>
        <position position="99"/>
    </location>
    <ligand>
        <name>Mg(2+)</name>
        <dbReference type="ChEBI" id="CHEBI:18420"/>
        <label>1</label>
        <note>catalytic</note>
    </ligand>
</feature>
<sequence length="277" mass="29061">MHADTSIRLAVAERAARAGAAVAADGFRDGLDVETKDGKTDVVTEADRQTQRRVVEVVRETFPDDAIVGEESVAHGVAGADDEPKAVPEDGPAWVVDPIDGTNNFVRELRTWATSVAAVVDGEAVAAVNVLPALGDTYVAGPNGVTRNGHPVTVNDETDPEQCAVVPTIWWDFDARDEYAAACEAIVSRFGDMRRFGCAQAALSQVADGSVDGVLTNVDPNPWDSVAGAFVVEQAGGTVTGLDGEPWRHDSPGLVASSGACHDAVLAAARDVDDRTW</sequence>
<keyword evidence="10" id="KW-1185">Reference proteome</keyword>
<keyword evidence="4" id="KW-0378">Hydrolase</keyword>
<dbReference type="Gene3D" id="3.40.190.80">
    <property type="match status" value="1"/>
</dbReference>
<dbReference type="InterPro" id="IPR020583">
    <property type="entry name" value="Inositol_monoP_metal-BS"/>
</dbReference>
<dbReference type="PROSITE" id="PS00629">
    <property type="entry name" value="IMP_1"/>
    <property type="match status" value="1"/>
</dbReference>
<dbReference type="GO" id="GO:0046872">
    <property type="term" value="F:metal ion binding"/>
    <property type="evidence" value="ECO:0007669"/>
    <property type="project" value="UniProtKB-KW"/>
</dbReference>
<dbReference type="CDD" id="cd01637">
    <property type="entry name" value="IMPase_like"/>
    <property type="match status" value="1"/>
</dbReference>
<evidence type="ECO:0000256" key="3">
    <source>
        <dbReference type="ARBA" id="ARBA00022723"/>
    </source>
</evidence>
<feature type="binding site" evidence="8">
    <location>
        <position position="97"/>
    </location>
    <ligand>
        <name>Mg(2+)</name>
        <dbReference type="ChEBI" id="CHEBI:18420"/>
        <label>1</label>
        <note>catalytic</note>
    </ligand>
</feature>
<protein>
    <recommendedName>
        <fullName evidence="2">fructose-bisphosphatase</fullName>
        <ecNumber evidence="2">3.1.3.11</ecNumber>
    </recommendedName>
</protein>
<dbReference type="EMBL" id="JBHUDC010000008">
    <property type="protein sequence ID" value="MFD1515191.1"/>
    <property type="molecule type" value="Genomic_DNA"/>
</dbReference>
<dbReference type="PANTHER" id="PTHR20854:SF4">
    <property type="entry name" value="INOSITOL-1-MONOPHOSPHATASE-RELATED"/>
    <property type="match status" value="1"/>
</dbReference>
<evidence type="ECO:0000256" key="2">
    <source>
        <dbReference type="ARBA" id="ARBA00013093"/>
    </source>
</evidence>
<dbReference type="AlphaFoldDB" id="A0ABD6B0M3"/>
<reference evidence="9 10" key="1">
    <citation type="journal article" date="2019" name="Int. J. Syst. Evol. Microbiol.">
        <title>The Global Catalogue of Microorganisms (GCM) 10K type strain sequencing project: providing services to taxonomists for standard genome sequencing and annotation.</title>
        <authorList>
            <consortium name="The Broad Institute Genomics Platform"/>
            <consortium name="The Broad Institute Genome Sequencing Center for Infectious Disease"/>
            <person name="Wu L."/>
            <person name="Ma J."/>
        </authorList>
    </citation>
    <scope>NUCLEOTIDE SEQUENCE [LARGE SCALE GENOMIC DNA]</scope>
    <source>
        <strain evidence="9 10">CGMCC 1.12563</strain>
    </source>
</reference>
<dbReference type="Pfam" id="PF00459">
    <property type="entry name" value="Inositol_P"/>
    <property type="match status" value="1"/>
</dbReference>
<evidence type="ECO:0000313" key="10">
    <source>
        <dbReference type="Proteomes" id="UP001597187"/>
    </source>
</evidence>
<feature type="binding site" evidence="8">
    <location>
        <position position="224"/>
    </location>
    <ligand>
        <name>Mg(2+)</name>
        <dbReference type="ChEBI" id="CHEBI:18420"/>
        <label>1</label>
        <note>catalytic</note>
    </ligand>
</feature>
<keyword evidence="3 8" id="KW-0479">Metal-binding</keyword>
<feature type="binding site" evidence="8">
    <location>
        <position position="70"/>
    </location>
    <ligand>
        <name>Mg(2+)</name>
        <dbReference type="ChEBI" id="CHEBI:18420"/>
        <label>1</label>
        <note>catalytic</note>
    </ligand>
</feature>
<evidence type="ECO:0000256" key="6">
    <source>
        <dbReference type="ARBA" id="ARBA00023277"/>
    </source>
</evidence>
<evidence type="ECO:0000313" key="9">
    <source>
        <dbReference type="EMBL" id="MFD1515191.1"/>
    </source>
</evidence>